<proteinExistence type="predicted"/>
<protein>
    <submittedName>
        <fullName evidence="2">Uncharacterized protein</fullName>
    </submittedName>
</protein>
<sequence>FVRNLIIKDNASSVTSKTNPCCISSCVFIGVGPDSLLESLEKVKKEQSNQGVKMKNGDDDGEMGDGQLEVIKEGEKLREERMTETPPMV</sequence>
<feature type="non-terminal residue" evidence="2">
    <location>
        <position position="89"/>
    </location>
</feature>
<keyword evidence="3" id="KW-1185">Reference proteome</keyword>
<comment type="caution">
    <text evidence="2">The sequence shown here is derived from an EMBL/GenBank/DDBJ whole genome shotgun (WGS) entry which is preliminary data.</text>
</comment>
<dbReference type="AlphaFoldDB" id="A0A8J5ZLI8"/>
<name>A0A8J5ZLI8_GALPY</name>
<dbReference type="EMBL" id="JAGFMF010012132">
    <property type="protein sequence ID" value="KAG8507018.1"/>
    <property type="molecule type" value="Genomic_DNA"/>
</dbReference>
<evidence type="ECO:0000313" key="3">
    <source>
        <dbReference type="Proteomes" id="UP000700334"/>
    </source>
</evidence>
<accession>A0A8J5ZLI8</accession>
<dbReference type="Proteomes" id="UP000700334">
    <property type="component" value="Unassembled WGS sequence"/>
</dbReference>
<feature type="region of interest" description="Disordered" evidence="1">
    <location>
        <begin position="45"/>
        <end position="65"/>
    </location>
</feature>
<gene>
    <name evidence="2" type="ORF">J0S82_009427</name>
</gene>
<evidence type="ECO:0000313" key="2">
    <source>
        <dbReference type="EMBL" id="KAG8507018.1"/>
    </source>
</evidence>
<feature type="non-terminal residue" evidence="2">
    <location>
        <position position="1"/>
    </location>
</feature>
<evidence type="ECO:0000256" key="1">
    <source>
        <dbReference type="SAM" id="MobiDB-lite"/>
    </source>
</evidence>
<reference evidence="2" key="1">
    <citation type="journal article" date="2021" name="Evol. Appl.">
        <title>The genome of the Pyrenean desman and the effects of bottlenecks and inbreeding on the genomic landscape of an endangered species.</title>
        <authorList>
            <person name="Escoda L."/>
            <person name="Castresana J."/>
        </authorList>
    </citation>
    <scope>NUCLEOTIDE SEQUENCE</scope>
    <source>
        <strain evidence="2">IBE-C5619</strain>
    </source>
</reference>
<organism evidence="2 3">
    <name type="scientific">Galemys pyrenaicus</name>
    <name type="common">Iberian desman</name>
    <name type="synonym">Pyrenean desman</name>
    <dbReference type="NCBI Taxonomy" id="202257"/>
    <lineage>
        <taxon>Eukaryota</taxon>
        <taxon>Metazoa</taxon>
        <taxon>Chordata</taxon>
        <taxon>Craniata</taxon>
        <taxon>Vertebrata</taxon>
        <taxon>Euteleostomi</taxon>
        <taxon>Mammalia</taxon>
        <taxon>Eutheria</taxon>
        <taxon>Laurasiatheria</taxon>
        <taxon>Eulipotyphla</taxon>
        <taxon>Talpidae</taxon>
        <taxon>Galemys</taxon>
    </lineage>
</organism>